<sequence length="268" mass="30028">MEPKMIVLDLDGTTLNNARKVDPELSDYLQALRKKGILVCIATGRTMYEMRLAIPIDFEVDGIINSNGMNVHFGGKEIYRESIEAKAVETLVDLSLVHEIHHEIHHHDGRTTAKISPMRDRAHELTVHGYTSPEWTKDVDTKDVEKILFFKENHDILADFLGELRILEKILPFTAAFSAIDLIDISGRHITKATGVAKILEENHLSFADVIAFGDGGNDLPLFHKAGRSVAMKNAPLWVQEQATEVTEYTNNELGLLKHLQGIYGLNP</sequence>
<dbReference type="NCBIfam" id="TIGR01484">
    <property type="entry name" value="HAD-SF-IIB"/>
    <property type="match status" value="1"/>
</dbReference>
<dbReference type="PANTHER" id="PTHR10000">
    <property type="entry name" value="PHOSPHOSERINE PHOSPHATASE"/>
    <property type="match status" value="1"/>
</dbReference>
<dbReference type="InterPro" id="IPR023214">
    <property type="entry name" value="HAD_sf"/>
</dbReference>
<dbReference type="RefSeq" id="WP_068456402.1">
    <property type="nucleotide sequence ID" value="NZ_JAWVOH010000004.1"/>
</dbReference>
<dbReference type="Proteomes" id="UP001398420">
    <property type="component" value="Unassembled WGS sequence"/>
</dbReference>
<reference evidence="1 2" key="1">
    <citation type="submission" date="2024-04" db="EMBL/GenBank/DDBJ databases">
        <authorList>
            <person name="Wu Y.S."/>
            <person name="Zhang L."/>
        </authorList>
    </citation>
    <scope>NUCLEOTIDE SEQUENCE [LARGE SCALE GENOMIC DNA]</scope>
    <source>
        <strain evidence="1 2">KG-01</strain>
    </source>
</reference>
<gene>
    <name evidence="1" type="ORF">AAF454_05360</name>
</gene>
<comment type="caution">
    <text evidence="1">The sequence shown here is derived from an EMBL/GenBank/DDBJ whole genome shotgun (WGS) entry which is preliminary data.</text>
</comment>
<dbReference type="PANTHER" id="PTHR10000:SF8">
    <property type="entry name" value="HAD SUPERFAMILY HYDROLASE-LIKE, TYPE 3"/>
    <property type="match status" value="1"/>
</dbReference>
<evidence type="ECO:0000313" key="1">
    <source>
        <dbReference type="EMBL" id="MEL5987839.1"/>
    </source>
</evidence>
<dbReference type="InterPro" id="IPR000150">
    <property type="entry name" value="Cof"/>
</dbReference>
<dbReference type="PROSITE" id="PS01229">
    <property type="entry name" value="COF_2"/>
    <property type="match status" value="1"/>
</dbReference>
<dbReference type="EMBL" id="JBCEWA010000003">
    <property type="protein sequence ID" value="MEL5987839.1"/>
    <property type="molecule type" value="Genomic_DNA"/>
</dbReference>
<proteinExistence type="predicted"/>
<dbReference type="InterPro" id="IPR036412">
    <property type="entry name" value="HAD-like_sf"/>
</dbReference>
<organism evidence="1 2">
    <name type="scientific">Kurthia gibsonii</name>
    <dbReference type="NCBI Taxonomy" id="33946"/>
    <lineage>
        <taxon>Bacteria</taxon>
        <taxon>Bacillati</taxon>
        <taxon>Bacillota</taxon>
        <taxon>Bacilli</taxon>
        <taxon>Bacillales</taxon>
        <taxon>Caryophanaceae</taxon>
        <taxon>Kurthia</taxon>
    </lineage>
</organism>
<accession>A0ABU9LK83</accession>
<dbReference type="NCBIfam" id="TIGR00099">
    <property type="entry name" value="Cof-subfamily"/>
    <property type="match status" value="1"/>
</dbReference>
<keyword evidence="1" id="KW-0378">Hydrolase</keyword>
<dbReference type="Pfam" id="PF08282">
    <property type="entry name" value="Hydrolase_3"/>
    <property type="match status" value="1"/>
</dbReference>
<keyword evidence="2" id="KW-1185">Reference proteome</keyword>
<name>A0ABU9LK83_9BACL</name>
<dbReference type="Gene3D" id="3.40.50.1000">
    <property type="entry name" value="HAD superfamily/HAD-like"/>
    <property type="match status" value="1"/>
</dbReference>
<evidence type="ECO:0000313" key="2">
    <source>
        <dbReference type="Proteomes" id="UP001398420"/>
    </source>
</evidence>
<dbReference type="Gene3D" id="3.30.1240.10">
    <property type="match status" value="1"/>
</dbReference>
<protein>
    <submittedName>
        <fullName evidence="1">HAD family hydrolase</fullName>
        <ecNumber evidence="1">3.1.3.-</ecNumber>
    </submittedName>
</protein>
<dbReference type="InterPro" id="IPR006379">
    <property type="entry name" value="HAD-SF_hydro_IIB"/>
</dbReference>
<dbReference type="GO" id="GO:0016787">
    <property type="term" value="F:hydrolase activity"/>
    <property type="evidence" value="ECO:0007669"/>
    <property type="project" value="UniProtKB-KW"/>
</dbReference>
<dbReference type="SUPFAM" id="SSF56784">
    <property type="entry name" value="HAD-like"/>
    <property type="match status" value="1"/>
</dbReference>
<dbReference type="EC" id="3.1.3.-" evidence="1"/>